<feature type="compositionally biased region" description="Basic residues" evidence="11">
    <location>
        <begin position="571"/>
        <end position="580"/>
    </location>
</feature>
<dbReference type="Pfam" id="PF00400">
    <property type="entry name" value="WD40"/>
    <property type="match status" value="1"/>
</dbReference>
<gene>
    <name evidence="12" type="ORF">CVIRNUC_007627</name>
</gene>
<feature type="region of interest" description="Disordered" evidence="11">
    <location>
        <begin position="1"/>
        <end position="70"/>
    </location>
</feature>
<dbReference type="InterPro" id="IPR033312">
    <property type="entry name" value="DDB2"/>
</dbReference>
<proteinExistence type="inferred from homology"/>
<keyword evidence="9" id="KW-0539">Nucleus</keyword>
<dbReference type="GO" id="GO:0009411">
    <property type="term" value="P:response to UV"/>
    <property type="evidence" value="ECO:0007669"/>
    <property type="project" value="TreeGrafter"/>
</dbReference>
<feature type="region of interest" description="Disordered" evidence="11">
    <location>
        <begin position="513"/>
        <end position="604"/>
    </location>
</feature>
<keyword evidence="5" id="KW-0227">DNA damage</keyword>
<comment type="similarity">
    <text evidence="2">Belongs to the WD repeat DDB2/WDR76 family.</text>
</comment>
<feature type="compositionally biased region" description="Acidic residues" evidence="11">
    <location>
        <begin position="8"/>
        <end position="51"/>
    </location>
</feature>
<feature type="compositionally biased region" description="Basic and acidic residues" evidence="11">
    <location>
        <begin position="590"/>
        <end position="604"/>
    </location>
</feature>
<organism evidence="12 13">
    <name type="scientific">Coccomyxa viridis</name>
    <dbReference type="NCBI Taxonomy" id="1274662"/>
    <lineage>
        <taxon>Eukaryota</taxon>
        <taxon>Viridiplantae</taxon>
        <taxon>Chlorophyta</taxon>
        <taxon>core chlorophytes</taxon>
        <taxon>Trebouxiophyceae</taxon>
        <taxon>Trebouxiophyceae incertae sedis</taxon>
        <taxon>Coccomyxaceae</taxon>
        <taxon>Coccomyxa</taxon>
    </lineage>
</organism>
<dbReference type="InterPro" id="IPR036322">
    <property type="entry name" value="WD40_repeat_dom_sf"/>
</dbReference>
<keyword evidence="7" id="KW-0238">DNA-binding</keyword>
<dbReference type="PANTHER" id="PTHR15169">
    <property type="entry name" value="DAMAGE-SPECIFIC DNA BINDING PROTEIN 2"/>
    <property type="match status" value="1"/>
</dbReference>
<evidence type="ECO:0000256" key="3">
    <source>
        <dbReference type="ARBA" id="ARBA00022574"/>
    </source>
</evidence>
<dbReference type="Gene3D" id="4.10.60.10">
    <property type="entry name" value="Zinc finger, CCHC-type"/>
    <property type="match status" value="1"/>
</dbReference>
<accession>A0AAV1IEV9</accession>
<comment type="subcellular location">
    <subcellularLocation>
        <location evidence="1">Nucleus</location>
    </subcellularLocation>
</comment>
<dbReference type="InterPro" id="IPR015943">
    <property type="entry name" value="WD40/YVTN_repeat-like_dom_sf"/>
</dbReference>
<evidence type="ECO:0000256" key="5">
    <source>
        <dbReference type="ARBA" id="ARBA00022763"/>
    </source>
</evidence>
<evidence type="ECO:0000256" key="11">
    <source>
        <dbReference type="SAM" id="MobiDB-lite"/>
    </source>
</evidence>
<dbReference type="SUPFAM" id="SSF50978">
    <property type="entry name" value="WD40 repeat-like"/>
    <property type="match status" value="1"/>
</dbReference>
<feature type="repeat" description="WD" evidence="10">
    <location>
        <begin position="171"/>
        <end position="206"/>
    </location>
</feature>
<dbReference type="GO" id="GO:0080008">
    <property type="term" value="C:Cul4-RING E3 ubiquitin ligase complex"/>
    <property type="evidence" value="ECO:0007669"/>
    <property type="project" value="InterPro"/>
</dbReference>
<evidence type="ECO:0000313" key="13">
    <source>
        <dbReference type="Proteomes" id="UP001314263"/>
    </source>
</evidence>
<evidence type="ECO:0000256" key="4">
    <source>
        <dbReference type="ARBA" id="ARBA00022737"/>
    </source>
</evidence>
<evidence type="ECO:0000256" key="10">
    <source>
        <dbReference type="PROSITE-ProRule" id="PRU00221"/>
    </source>
</evidence>
<dbReference type="InterPro" id="IPR001680">
    <property type="entry name" value="WD40_rpt"/>
</dbReference>
<dbReference type="GO" id="GO:0006281">
    <property type="term" value="P:DNA repair"/>
    <property type="evidence" value="ECO:0007669"/>
    <property type="project" value="UniProtKB-KW"/>
</dbReference>
<evidence type="ECO:0000256" key="7">
    <source>
        <dbReference type="ARBA" id="ARBA00023125"/>
    </source>
</evidence>
<keyword evidence="13" id="KW-1185">Reference proteome</keyword>
<dbReference type="PANTHER" id="PTHR15169:SF0">
    <property type="entry name" value="DNA DAMAGE-BINDING PROTEIN 2"/>
    <property type="match status" value="1"/>
</dbReference>
<reference evidence="12 13" key="1">
    <citation type="submission" date="2023-10" db="EMBL/GenBank/DDBJ databases">
        <authorList>
            <person name="Maclean D."/>
            <person name="Macfadyen A."/>
        </authorList>
    </citation>
    <scope>NUCLEOTIDE SEQUENCE [LARGE SCALE GENOMIC DNA]</scope>
</reference>
<evidence type="ECO:0000313" key="12">
    <source>
        <dbReference type="EMBL" id="CAK0784423.1"/>
    </source>
</evidence>
<dbReference type="GO" id="GO:0005634">
    <property type="term" value="C:nucleus"/>
    <property type="evidence" value="ECO:0007669"/>
    <property type="project" value="UniProtKB-SubCell"/>
</dbReference>
<keyword evidence="8" id="KW-0234">DNA repair</keyword>
<dbReference type="Gene3D" id="2.130.10.10">
    <property type="entry name" value="YVTN repeat-like/Quinoprotein amine dehydrogenase"/>
    <property type="match status" value="1"/>
</dbReference>
<feature type="compositionally biased region" description="Polar residues" evidence="11">
    <location>
        <begin position="533"/>
        <end position="545"/>
    </location>
</feature>
<comment type="caution">
    <text evidence="12">The sequence shown here is derived from an EMBL/GenBank/DDBJ whole genome shotgun (WGS) entry which is preliminary data.</text>
</comment>
<evidence type="ECO:0000256" key="2">
    <source>
        <dbReference type="ARBA" id="ARBA00005434"/>
    </source>
</evidence>
<dbReference type="Proteomes" id="UP001314263">
    <property type="component" value="Unassembled WGS sequence"/>
</dbReference>
<dbReference type="SMART" id="SM00320">
    <property type="entry name" value="WD40"/>
    <property type="match status" value="4"/>
</dbReference>
<sequence length="604" mass="66883">MPRWVDAREEEGDVDEEESSSEEDEEQQQIDPDDEVLEQAAEDGEQDPGQDNDERAQTGAAAGPSGQKQKITIPLGNRKLVCHVCGKRGHCAGFVGSIYHDCPFKPCYLCKQTGHTTMTCPYRIAPEHGCAQAANLSSDSLLATVLQREHSGRKREVHLEQPTWQVDAAVLKLHSRRCCCLDFHPTKDNIVVSGDKKGQVAIWDFERVHERTVYGHMHRALTNHIRFMGPLHDTQCASAASDGMLKVWDIETGFDKELLNMNPDGWIQGVTDEKTWVMLYGLDVGIERQLIVVGDSKGRVYFVDARSEEKIFQGQLHKKGMKVTTCHVNPVNSNLLMTSSNDWTAKIFDIRHMSTSVDSDQSNGTATKDPMQVAVLNHPKVVNSAYFSPISGSKILTTCIDNRLRVWDYVLSANEAPDREIVHSHDFNRYLTPFRAEWDPKDSAERTFVVGRYISEDFGGVALHPIDVLDASTGRLLSQLVDANLSTICPVNKPHPRVDVIVSGSSRSLYAWRPVSKDEGGSSQAATEARGKGQSTGIVPSSANYVSFDADDATDRKKRKAAEAAQENAKVGKKGAKGKPGKADSDDDKEGSSKIKEPKERKRK</sequence>
<keyword evidence="3 10" id="KW-0853">WD repeat</keyword>
<dbReference type="PROSITE" id="PS50082">
    <property type="entry name" value="WD_REPEATS_2"/>
    <property type="match status" value="2"/>
</dbReference>
<evidence type="ECO:0000256" key="6">
    <source>
        <dbReference type="ARBA" id="ARBA00022786"/>
    </source>
</evidence>
<protein>
    <submittedName>
        <fullName evidence="12">Uncharacterized protein</fullName>
    </submittedName>
</protein>
<name>A0AAV1IEV9_9CHLO</name>
<keyword evidence="6" id="KW-0833">Ubl conjugation pathway</keyword>
<evidence type="ECO:0000256" key="1">
    <source>
        <dbReference type="ARBA" id="ARBA00004123"/>
    </source>
</evidence>
<dbReference type="GO" id="GO:0003684">
    <property type="term" value="F:damaged DNA binding"/>
    <property type="evidence" value="ECO:0007669"/>
    <property type="project" value="InterPro"/>
</dbReference>
<dbReference type="AlphaFoldDB" id="A0AAV1IEV9"/>
<dbReference type="EMBL" id="CAUYUE010000010">
    <property type="protein sequence ID" value="CAK0784423.1"/>
    <property type="molecule type" value="Genomic_DNA"/>
</dbReference>
<keyword evidence="4" id="KW-0677">Repeat</keyword>
<evidence type="ECO:0000256" key="9">
    <source>
        <dbReference type="ARBA" id="ARBA00023242"/>
    </source>
</evidence>
<feature type="repeat" description="WD" evidence="10">
    <location>
        <begin position="375"/>
        <end position="408"/>
    </location>
</feature>
<evidence type="ECO:0000256" key="8">
    <source>
        <dbReference type="ARBA" id="ARBA00023204"/>
    </source>
</evidence>